<evidence type="ECO:0000259" key="1">
    <source>
        <dbReference type="Pfam" id="PF04606"/>
    </source>
</evidence>
<dbReference type="RefSeq" id="WP_311737074.1">
    <property type="nucleotide sequence ID" value="NZ_JACIFZ010000010.1"/>
</dbReference>
<dbReference type="EMBL" id="JACIFZ010000010">
    <property type="protein sequence ID" value="MBB4225187.1"/>
    <property type="molecule type" value="Genomic_DNA"/>
</dbReference>
<reference evidence="2 3" key="1">
    <citation type="submission" date="2020-08" db="EMBL/GenBank/DDBJ databases">
        <title>Genomic Encyclopedia of Type Strains, Phase IV (KMG-V): Genome sequencing to study the core and pangenomes of soil and plant-associated prokaryotes.</title>
        <authorList>
            <person name="Whitman W."/>
        </authorList>
    </citation>
    <scope>NUCLEOTIDE SEQUENCE [LARGE SCALE GENOMIC DNA]</scope>
    <source>
        <strain evidence="2 3">34/80</strain>
    </source>
</reference>
<dbReference type="Proteomes" id="UP000524450">
    <property type="component" value="Unassembled WGS sequence"/>
</dbReference>
<name>A0A840G1M4_9BURK</name>
<protein>
    <recommendedName>
        <fullName evidence="1">Zinc finger Ogr/Delta-type domain-containing protein</fullName>
    </recommendedName>
</protein>
<comment type="caution">
    <text evidence="2">The sequence shown here is derived from an EMBL/GenBank/DDBJ whole genome shotgun (WGS) entry which is preliminary data.</text>
</comment>
<evidence type="ECO:0000313" key="2">
    <source>
        <dbReference type="EMBL" id="MBB4225187.1"/>
    </source>
</evidence>
<organism evidence="2 3">
    <name type="scientific">Variovorax guangxiensis</name>
    <dbReference type="NCBI Taxonomy" id="1775474"/>
    <lineage>
        <taxon>Bacteria</taxon>
        <taxon>Pseudomonadati</taxon>
        <taxon>Pseudomonadota</taxon>
        <taxon>Betaproteobacteria</taxon>
        <taxon>Burkholderiales</taxon>
        <taxon>Comamonadaceae</taxon>
        <taxon>Variovorax</taxon>
    </lineage>
</organism>
<evidence type="ECO:0000313" key="3">
    <source>
        <dbReference type="Proteomes" id="UP000524450"/>
    </source>
</evidence>
<proteinExistence type="predicted"/>
<accession>A0A840G1M4</accession>
<gene>
    <name evidence="2" type="ORF">GGD71_005996</name>
</gene>
<dbReference type="InterPro" id="IPR007684">
    <property type="entry name" value="Znf_Ogr/Delta"/>
</dbReference>
<feature type="domain" description="Zinc finger Ogr/Delta-type" evidence="1">
    <location>
        <begin position="22"/>
        <end position="68"/>
    </location>
</feature>
<dbReference type="AlphaFoldDB" id="A0A840G1M4"/>
<dbReference type="Pfam" id="PF04606">
    <property type="entry name" value="Ogr_Delta"/>
    <property type="match status" value="1"/>
</dbReference>
<sequence length="131" mass="14341">MSENLHEQAGEAGNRYMRITIECPHCGTRCVACDSRAMSKTMREITYRCRNWRCGFTGVATLEFQRVLVLSSIPAADVSLPLSRHIRRGQLALALADEDNVADDEATYVANLHTPTNDWGTGGAMSGAPPD</sequence>